<feature type="domain" description="Major facilitator superfamily (MFS) profile" evidence="10">
    <location>
        <begin position="1"/>
        <end position="226"/>
    </location>
</feature>
<feature type="transmembrane region" description="Helical" evidence="9">
    <location>
        <begin position="310"/>
        <end position="338"/>
    </location>
</feature>
<evidence type="ECO:0000313" key="11">
    <source>
        <dbReference type="EMBL" id="MDR7355555.1"/>
    </source>
</evidence>
<protein>
    <submittedName>
        <fullName evidence="11">POT family proton-dependent oligopeptide transporter</fullName>
    </submittedName>
</protein>
<name>A0ABU2BAC4_9CORY</name>
<feature type="transmembrane region" description="Helical" evidence="9">
    <location>
        <begin position="248"/>
        <end position="272"/>
    </location>
</feature>
<dbReference type="Pfam" id="PF00854">
    <property type="entry name" value="PTR2"/>
    <property type="match status" value="1"/>
</dbReference>
<feature type="transmembrane region" description="Helical" evidence="9">
    <location>
        <begin position="278"/>
        <end position="298"/>
    </location>
</feature>
<proteinExistence type="inferred from homology"/>
<keyword evidence="3" id="KW-0813">Transport</keyword>
<evidence type="ECO:0000256" key="1">
    <source>
        <dbReference type="ARBA" id="ARBA00004651"/>
    </source>
</evidence>
<dbReference type="InterPro" id="IPR020846">
    <property type="entry name" value="MFS_dom"/>
</dbReference>
<dbReference type="NCBIfam" id="TIGR00924">
    <property type="entry name" value="yjdL_sub1_fam"/>
    <property type="match status" value="1"/>
</dbReference>
<evidence type="ECO:0000313" key="12">
    <source>
        <dbReference type="Proteomes" id="UP001183619"/>
    </source>
</evidence>
<evidence type="ECO:0000256" key="7">
    <source>
        <dbReference type="ARBA" id="ARBA00023136"/>
    </source>
</evidence>
<evidence type="ECO:0000256" key="5">
    <source>
        <dbReference type="ARBA" id="ARBA00022692"/>
    </source>
</evidence>
<feature type="transmembrane region" description="Helical" evidence="9">
    <location>
        <begin position="484"/>
        <end position="508"/>
    </location>
</feature>
<keyword evidence="7 9" id="KW-0472">Membrane</keyword>
<reference evidence="11 12" key="1">
    <citation type="submission" date="2023-07" db="EMBL/GenBank/DDBJ databases">
        <title>Sequencing the genomes of 1000 actinobacteria strains.</title>
        <authorList>
            <person name="Klenk H.-P."/>
        </authorList>
    </citation>
    <scope>NUCLEOTIDE SEQUENCE [LARGE SCALE GENOMIC DNA]</scope>
    <source>
        <strain evidence="11 12">DSM 44508</strain>
    </source>
</reference>
<evidence type="ECO:0000256" key="9">
    <source>
        <dbReference type="SAM" id="Phobius"/>
    </source>
</evidence>
<accession>A0ABU2BAC4</accession>
<feature type="transmembrane region" description="Helical" evidence="9">
    <location>
        <begin position="111"/>
        <end position="129"/>
    </location>
</feature>
<dbReference type="SUPFAM" id="SSF103473">
    <property type="entry name" value="MFS general substrate transporter"/>
    <property type="match status" value="2"/>
</dbReference>
<evidence type="ECO:0000256" key="6">
    <source>
        <dbReference type="ARBA" id="ARBA00022989"/>
    </source>
</evidence>
<feature type="region of interest" description="Disordered" evidence="8">
    <location>
        <begin position="1"/>
        <end position="26"/>
    </location>
</feature>
<evidence type="ECO:0000256" key="3">
    <source>
        <dbReference type="ARBA" id="ARBA00022448"/>
    </source>
</evidence>
<feature type="transmembrane region" description="Helical" evidence="9">
    <location>
        <begin position="79"/>
        <end position="99"/>
    </location>
</feature>
<sequence>MTKLEQRTAVADRPHTPPTPSTPRNLMTTVHAEHPLATFNLVSIEAWERFSFYGMQAILAFYLYYSVSEGGIGIDKSHATALIGAYGALVYLCTFAGGWVADRILGPERTLLIGAGLLVAGHLILSLAPHPVIGLALGLSLIAVGSGSLKTAAITILGAVYREDSHNARETGFQFFYLGIQIVAILGPLITGWLAQAYSFHHGFLAAAALMIIGMISYISLRRRMIDALDPDIRTTITQPANPINTTYAIFIFSCGTVIFSGVVTMAATGTIQPADLAFSLLIVTCLAALILLVVIIRSPKTTTVERRKVIAFLPLFFASACFWAIMNQTYGVLAVYSDIRLNRMLFGFEIPAAWTQSLNPFFVITFALLLTFLWAKLGSKNPQPTTKLSLGVMIASLSFFVFIPFAGGANNTTPFIIFAFAVWIAAIGELLCGPVGMAATAEHAPQAYRTQFSALFFLTMAIGTSLAGTISRFYDPENPQAEITYFLTCGISALIIGLITLIFGRILHQRLT</sequence>
<feature type="transmembrane region" description="Helical" evidence="9">
    <location>
        <begin position="200"/>
        <end position="221"/>
    </location>
</feature>
<comment type="subcellular location">
    <subcellularLocation>
        <location evidence="1">Cell membrane</location>
        <topology evidence="1">Multi-pass membrane protein</topology>
    </subcellularLocation>
</comment>
<evidence type="ECO:0000256" key="2">
    <source>
        <dbReference type="ARBA" id="ARBA00005982"/>
    </source>
</evidence>
<feature type="transmembrane region" description="Helical" evidence="9">
    <location>
        <begin position="50"/>
        <end position="67"/>
    </location>
</feature>
<evidence type="ECO:0000256" key="4">
    <source>
        <dbReference type="ARBA" id="ARBA00022475"/>
    </source>
</evidence>
<dbReference type="InterPro" id="IPR036259">
    <property type="entry name" value="MFS_trans_sf"/>
</dbReference>
<comment type="caution">
    <text evidence="11">The sequence shown here is derived from an EMBL/GenBank/DDBJ whole genome shotgun (WGS) entry which is preliminary data.</text>
</comment>
<dbReference type="Proteomes" id="UP001183619">
    <property type="component" value="Unassembled WGS sequence"/>
</dbReference>
<keyword evidence="12" id="KW-1185">Reference proteome</keyword>
<evidence type="ECO:0000256" key="8">
    <source>
        <dbReference type="SAM" id="MobiDB-lite"/>
    </source>
</evidence>
<feature type="transmembrane region" description="Helical" evidence="9">
    <location>
        <begin position="358"/>
        <end position="377"/>
    </location>
</feature>
<keyword evidence="4" id="KW-1003">Cell membrane</keyword>
<dbReference type="Gene3D" id="1.20.1250.20">
    <property type="entry name" value="MFS general substrate transporter like domains"/>
    <property type="match status" value="1"/>
</dbReference>
<dbReference type="InterPro" id="IPR000109">
    <property type="entry name" value="POT_fam"/>
</dbReference>
<feature type="transmembrane region" description="Helical" evidence="9">
    <location>
        <begin position="453"/>
        <end position="472"/>
    </location>
</feature>
<dbReference type="PROSITE" id="PS50850">
    <property type="entry name" value="MFS"/>
    <property type="match status" value="1"/>
</dbReference>
<dbReference type="PANTHER" id="PTHR23517:SF15">
    <property type="entry name" value="PROTON-DEPENDENT OLIGOPEPTIDE FAMILY TRANSPORT PROTEIN"/>
    <property type="match status" value="1"/>
</dbReference>
<organism evidence="11 12">
    <name type="scientific">Corynebacterium felinum</name>
    <dbReference type="NCBI Taxonomy" id="131318"/>
    <lineage>
        <taxon>Bacteria</taxon>
        <taxon>Bacillati</taxon>
        <taxon>Actinomycetota</taxon>
        <taxon>Actinomycetes</taxon>
        <taxon>Mycobacteriales</taxon>
        <taxon>Corynebacteriaceae</taxon>
        <taxon>Corynebacterium</taxon>
    </lineage>
</organism>
<gene>
    <name evidence="11" type="ORF">J2S37_002093</name>
</gene>
<keyword evidence="6 9" id="KW-1133">Transmembrane helix</keyword>
<keyword evidence="5 9" id="KW-0812">Transmembrane</keyword>
<feature type="transmembrane region" description="Helical" evidence="9">
    <location>
        <begin position="135"/>
        <end position="161"/>
    </location>
</feature>
<dbReference type="CDD" id="cd17346">
    <property type="entry name" value="MFS_DtpA_like"/>
    <property type="match status" value="1"/>
</dbReference>
<dbReference type="EMBL" id="JAVDYF010000001">
    <property type="protein sequence ID" value="MDR7355555.1"/>
    <property type="molecule type" value="Genomic_DNA"/>
</dbReference>
<feature type="compositionally biased region" description="Basic and acidic residues" evidence="8">
    <location>
        <begin position="1"/>
        <end position="15"/>
    </location>
</feature>
<feature type="transmembrane region" description="Helical" evidence="9">
    <location>
        <begin position="389"/>
        <end position="410"/>
    </location>
</feature>
<feature type="transmembrane region" description="Helical" evidence="9">
    <location>
        <begin position="416"/>
        <end position="441"/>
    </location>
</feature>
<dbReference type="PANTHER" id="PTHR23517">
    <property type="entry name" value="RESISTANCE PROTEIN MDTM, PUTATIVE-RELATED-RELATED"/>
    <property type="match status" value="1"/>
</dbReference>
<dbReference type="InterPro" id="IPR005279">
    <property type="entry name" value="Dipep/tripep_permease"/>
</dbReference>
<dbReference type="InterPro" id="IPR050171">
    <property type="entry name" value="MFS_Transporters"/>
</dbReference>
<evidence type="ECO:0000259" key="10">
    <source>
        <dbReference type="PROSITE" id="PS50850"/>
    </source>
</evidence>
<feature type="transmembrane region" description="Helical" evidence="9">
    <location>
        <begin position="173"/>
        <end position="194"/>
    </location>
</feature>
<comment type="similarity">
    <text evidence="2">Belongs to the major facilitator superfamily. Proton-dependent oligopeptide transporter (POT/PTR) (TC 2.A.17) family.</text>
</comment>